<dbReference type="SMART" id="SM00382">
    <property type="entry name" value="AAA"/>
    <property type="match status" value="1"/>
</dbReference>
<dbReference type="InterPro" id="IPR054567">
    <property type="entry name" value="NNH7"/>
</dbReference>
<dbReference type="InterPro" id="IPR003593">
    <property type="entry name" value="AAA+_ATPase"/>
</dbReference>
<dbReference type="Gene3D" id="3.40.50.300">
    <property type="entry name" value="P-loop containing nucleotide triphosphate hydrolases"/>
    <property type="match status" value="1"/>
</dbReference>
<sequence>MAARKLAFVDAVRLLGGETDEVDWLSRLVGVTAGAVTVATVGAVDLFALRDELATWGNAIVGRIRERAHGLSRFDRTQRLVAAHSVIVVTSFFDALDHVLGELPELDPARARLTAEEQVALTTKTPTAQKYAEMVTALIDQPPPMPAAHLPFESTLAALEQHYRTVAGRVHAFLAGLSAYDRAPLQEAARLMRQQLPGVARDRYVEAYRMLAVQAPEFQVWSSMVEAQATRVALAEAVAALRTELSALREAGNAAVDSVRAGLGARHRARLARSVLSSSDAPSHVTFPSLGQAYVKPKGLVSVAGPTDLPATENWWQDKPTVADVPDFLLGHLTGQGAVEQPAVILGHPGSGKSVLTEVLAAELPEREFLVVRVELRNVHADSSVQQQIERALYQALGESVGWPELVRRSGSALPVVIMDGFDELLQATGVNRADYLEQIQEFQLREADLQRHVAVLVTSRTVVADRARFPPGTVVVRLEPFDDAQITAWLDTWNAVNSAGLRQRGLDVLAAETVVQYGELARQPLLLLLLVLYDAGANALQAADRGIGRMDLYDRLFADFVAREVDKHDDGLSSEQRGAEIEREWRRLCAVALAMLNRGGDVISEAELEADIVHLLDPTDLGNARPESLRKALSVGQLLVGRFFFIHESQASRGTEAVERSFEFLHATFGEFLAARQIVHALTELAEDRSRQRRRPGMILDAGFLYAATSFITVARRAPLWEFSRGLLERLDPDLRQRCRELVIELLVDSGYPHPRWSLAGYEPRRKPVAARHATYSANLACFAVVLADAPVDAAELVGEPVAVRWRAQALLWQSQLDPEDRKRLWQTLRVEWDLATNPTTLRVRAEDGAPVWVYESLPWPADDRPDSTLMSGVKNVCLDSDSQVGRALRRSAFVQTTIDVREHLYTLLPYWRLCGDTTVSVEHHTLESAAAGLFELLLNPMKSRDETADRERLYRAALSHPSPRHRHLALAQLARDAVYLHEDTLVSLLSPLSLDDLDARAMANVARLISRLVRDAHSSQEIAVALLAHVEQMDPIPVLVALLGAASLPELQAYVDQVAAQLESHRSPGRRPSTGRNRR</sequence>
<feature type="domain" description="AAA+ ATPase" evidence="1">
    <location>
        <begin position="339"/>
        <end position="483"/>
    </location>
</feature>
<dbReference type="Pfam" id="PF22738">
    <property type="entry name" value="NNH7"/>
    <property type="match status" value="1"/>
</dbReference>
<gene>
    <name evidence="2" type="ORF">Vgi01_58600</name>
</gene>
<name>A0ABQ4IMZ6_9ACTN</name>
<dbReference type="SUPFAM" id="SSF52540">
    <property type="entry name" value="P-loop containing nucleoside triphosphate hydrolases"/>
    <property type="match status" value="1"/>
</dbReference>
<proteinExistence type="predicted"/>
<accession>A0ABQ4IMZ6</accession>
<dbReference type="Pfam" id="PF05729">
    <property type="entry name" value="NACHT"/>
    <property type="match status" value="1"/>
</dbReference>
<dbReference type="InterPro" id="IPR027417">
    <property type="entry name" value="P-loop_NTPase"/>
</dbReference>
<evidence type="ECO:0000313" key="3">
    <source>
        <dbReference type="Proteomes" id="UP000647860"/>
    </source>
</evidence>
<evidence type="ECO:0000259" key="1">
    <source>
        <dbReference type="SMART" id="SM00382"/>
    </source>
</evidence>
<dbReference type="RefSeq" id="WP_204293217.1">
    <property type="nucleotide sequence ID" value="NZ_BAAAGZ010000065.1"/>
</dbReference>
<dbReference type="Proteomes" id="UP000647860">
    <property type="component" value="Unassembled WGS sequence"/>
</dbReference>
<protein>
    <recommendedName>
        <fullName evidence="1">AAA+ ATPase domain-containing protein</fullName>
    </recommendedName>
</protein>
<reference evidence="2 3" key="1">
    <citation type="submission" date="2021-01" db="EMBL/GenBank/DDBJ databases">
        <title>Whole genome shotgun sequence of Verrucosispora gifhornensis NBRC 16317.</title>
        <authorList>
            <person name="Komaki H."/>
            <person name="Tamura T."/>
        </authorList>
    </citation>
    <scope>NUCLEOTIDE SEQUENCE [LARGE SCALE GENOMIC DNA]</scope>
    <source>
        <strain evidence="2 3">NBRC 16317</strain>
    </source>
</reference>
<keyword evidence="3" id="KW-1185">Reference proteome</keyword>
<comment type="caution">
    <text evidence="2">The sequence shown here is derived from an EMBL/GenBank/DDBJ whole genome shotgun (WGS) entry which is preliminary data.</text>
</comment>
<evidence type="ECO:0000313" key="2">
    <source>
        <dbReference type="EMBL" id="GIJ19176.1"/>
    </source>
</evidence>
<dbReference type="InterPro" id="IPR007111">
    <property type="entry name" value="NACHT_NTPase"/>
</dbReference>
<organism evidence="2 3">
    <name type="scientific">Micromonospora gifhornensis</name>
    <dbReference type="NCBI Taxonomy" id="84594"/>
    <lineage>
        <taxon>Bacteria</taxon>
        <taxon>Bacillati</taxon>
        <taxon>Actinomycetota</taxon>
        <taxon>Actinomycetes</taxon>
        <taxon>Micromonosporales</taxon>
        <taxon>Micromonosporaceae</taxon>
        <taxon>Micromonospora</taxon>
    </lineage>
</organism>
<dbReference type="EMBL" id="BOPA01000068">
    <property type="protein sequence ID" value="GIJ19176.1"/>
    <property type="molecule type" value="Genomic_DNA"/>
</dbReference>